<evidence type="ECO:0000256" key="7">
    <source>
        <dbReference type="ARBA" id="ARBA00023033"/>
    </source>
</evidence>
<dbReference type="InterPro" id="IPR036396">
    <property type="entry name" value="Cyt_P450_sf"/>
</dbReference>
<evidence type="ECO:0000256" key="3">
    <source>
        <dbReference type="ARBA" id="ARBA00022617"/>
    </source>
</evidence>
<keyword evidence="7 8" id="KW-0503">Monooxygenase</keyword>
<evidence type="ECO:0000256" key="4">
    <source>
        <dbReference type="ARBA" id="ARBA00022723"/>
    </source>
</evidence>
<dbReference type="RefSeq" id="WP_083170990.1">
    <property type="nucleotide sequence ID" value="NZ_AP022619.1"/>
</dbReference>
<dbReference type="PRINTS" id="PR00385">
    <property type="entry name" value="P450"/>
</dbReference>
<dbReference type="PRINTS" id="PR00359">
    <property type="entry name" value="BP450"/>
</dbReference>
<dbReference type="GO" id="GO:0008395">
    <property type="term" value="F:steroid hydroxylase activity"/>
    <property type="evidence" value="ECO:0007669"/>
    <property type="project" value="TreeGrafter"/>
</dbReference>
<comment type="caution">
    <text evidence="9">The sequence shown here is derived from an EMBL/GenBank/DDBJ whole genome shotgun (WGS) entry which is preliminary data.</text>
</comment>
<dbReference type="OrthoDB" id="3455208at2"/>
<dbReference type="GO" id="GO:0036199">
    <property type="term" value="F:cholest-4-en-3-one 26-monooxygenase activity"/>
    <property type="evidence" value="ECO:0007669"/>
    <property type="project" value="TreeGrafter"/>
</dbReference>
<organism evidence="9 10">
    <name type="scientific">Mycobacterium paraseoulense</name>
    <dbReference type="NCBI Taxonomy" id="590652"/>
    <lineage>
        <taxon>Bacteria</taxon>
        <taxon>Bacillati</taxon>
        <taxon>Actinomycetota</taxon>
        <taxon>Actinomycetes</taxon>
        <taxon>Mycobacteriales</taxon>
        <taxon>Mycobacteriaceae</taxon>
        <taxon>Mycobacterium</taxon>
    </lineage>
</organism>
<dbReference type="InterPro" id="IPR001128">
    <property type="entry name" value="Cyt_P450"/>
</dbReference>
<dbReference type="GO" id="GO:0006707">
    <property type="term" value="P:cholesterol catabolic process"/>
    <property type="evidence" value="ECO:0007669"/>
    <property type="project" value="TreeGrafter"/>
</dbReference>
<dbReference type="SUPFAM" id="SSF48264">
    <property type="entry name" value="Cytochrome P450"/>
    <property type="match status" value="1"/>
</dbReference>
<sequence>MPQTKHHAPPAPGPGAPSVFDAGLPTLEYDITESPHEVYPRIRAAQRQGPIAIGPIGPEVLSYELARAILRDTRFVIPPGLHLAAQGVTSGPLWDRVVGSIICAEGAEHHRLRSLVSRAFTPRATARLYDTIDEVVNELVDGVADTGRCDVVTDIARQYPIPIICALLGAPRGSWEQFSHWAETIFKMVNFSVNLVDEMPAVLEGWAELDAYVDEMVAERRHRLTDDLLSDLIRAEDPTRRGDRLNADELRMTVAGLLLAGTDTTRNQLAASMQVLLDHPEQWAMLSAHPELAAPAVEESMRHSPAVCNTVRTVHEDVELGGYSFPSGTYLVVNSFAANRDPAIYPDPDRFDITRTEAPAVLTFGGGVHYCLGASLARLELAEGLKILAQRLPNAHRVGPAPWKPMLGMSGPTSLLVEFDRQ</sequence>
<evidence type="ECO:0000256" key="8">
    <source>
        <dbReference type="RuleBase" id="RU000461"/>
    </source>
</evidence>
<keyword evidence="10" id="KW-1185">Reference proteome</keyword>
<dbReference type="STRING" id="590652.BST39_08275"/>
<dbReference type="FunFam" id="1.10.630.10:FF:000018">
    <property type="entry name" value="Cytochrome P450 monooxygenase"/>
    <property type="match status" value="1"/>
</dbReference>
<comment type="similarity">
    <text evidence="2 8">Belongs to the cytochrome P450 family.</text>
</comment>
<evidence type="ECO:0000313" key="10">
    <source>
        <dbReference type="Proteomes" id="UP000192513"/>
    </source>
</evidence>
<gene>
    <name evidence="9" type="ORF">BST39_08275</name>
</gene>
<evidence type="ECO:0000256" key="6">
    <source>
        <dbReference type="ARBA" id="ARBA00023004"/>
    </source>
</evidence>
<reference evidence="9 10" key="1">
    <citation type="submission" date="2017-02" db="EMBL/GenBank/DDBJ databases">
        <title>The new phylogeny of genus Mycobacterium.</title>
        <authorList>
            <person name="Tortoli E."/>
            <person name="Trovato A."/>
            <person name="Cirillo D.M."/>
        </authorList>
    </citation>
    <scope>NUCLEOTIDE SEQUENCE [LARGE SCALE GENOMIC DNA]</scope>
    <source>
        <strain evidence="9 10">DSM 45000</strain>
    </source>
</reference>
<evidence type="ECO:0000256" key="5">
    <source>
        <dbReference type="ARBA" id="ARBA00023002"/>
    </source>
</evidence>
<keyword evidence="4 8" id="KW-0479">Metal-binding</keyword>
<keyword evidence="3 8" id="KW-0349">Heme</keyword>
<dbReference type="Gene3D" id="1.10.630.10">
    <property type="entry name" value="Cytochrome P450"/>
    <property type="match status" value="1"/>
</dbReference>
<dbReference type="Proteomes" id="UP000192513">
    <property type="component" value="Unassembled WGS sequence"/>
</dbReference>
<protein>
    <submittedName>
        <fullName evidence="9">Cytochrome</fullName>
    </submittedName>
</protein>
<proteinExistence type="inferred from homology"/>
<dbReference type="InterPro" id="IPR002397">
    <property type="entry name" value="Cyt_P450_B"/>
</dbReference>
<dbReference type="GO" id="GO:0020037">
    <property type="term" value="F:heme binding"/>
    <property type="evidence" value="ECO:0007669"/>
    <property type="project" value="InterPro"/>
</dbReference>
<keyword evidence="6 8" id="KW-0408">Iron</keyword>
<name>A0A1X0IDG6_9MYCO</name>
<accession>A0A1X0IDG6</accession>
<dbReference type="InterPro" id="IPR017972">
    <property type="entry name" value="Cyt_P450_CS"/>
</dbReference>
<keyword evidence="5 8" id="KW-0560">Oxidoreductase</keyword>
<evidence type="ECO:0000313" key="9">
    <source>
        <dbReference type="EMBL" id="ORB43993.1"/>
    </source>
</evidence>
<dbReference type="EMBL" id="MVIE01000007">
    <property type="protein sequence ID" value="ORB43993.1"/>
    <property type="molecule type" value="Genomic_DNA"/>
</dbReference>
<dbReference type="PANTHER" id="PTHR46696:SF4">
    <property type="entry name" value="BIOTIN BIOSYNTHESIS CYTOCHROME P450"/>
    <property type="match status" value="1"/>
</dbReference>
<evidence type="ECO:0000256" key="2">
    <source>
        <dbReference type="ARBA" id="ARBA00010617"/>
    </source>
</evidence>
<dbReference type="PROSITE" id="PS00086">
    <property type="entry name" value="CYTOCHROME_P450"/>
    <property type="match status" value="1"/>
</dbReference>
<evidence type="ECO:0000256" key="1">
    <source>
        <dbReference type="ARBA" id="ARBA00001971"/>
    </source>
</evidence>
<dbReference type="Pfam" id="PF00067">
    <property type="entry name" value="p450"/>
    <property type="match status" value="2"/>
</dbReference>
<dbReference type="GO" id="GO:0005506">
    <property type="term" value="F:iron ion binding"/>
    <property type="evidence" value="ECO:0007669"/>
    <property type="project" value="InterPro"/>
</dbReference>
<dbReference type="AlphaFoldDB" id="A0A1X0IDG6"/>
<comment type="cofactor">
    <cofactor evidence="1">
        <name>heme</name>
        <dbReference type="ChEBI" id="CHEBI:30413"/>
    </cofactor>
</comment>
<dbReference type="PANTHER" id="PTHR46696">
    <property type="entry name" value="P450, PUTATIVE (EUROFUNG)-RELATED"/>
    <property type="match status" value="1"/>
</dbReference>